<keyword evidence="2" id="KW-1133">Transmembrane helix</keyword>
<protein>
    <submittedName>
        <fullName evidence="3">Uncharacterized protein</fullName>
    </submittedName>
</protein>
<gene>
    <name evidence="3" type="ORF">MNOR_LOCUS37604</name>
</gene>
<reference evidence="3 4" key="1">
    <citation type="submission" date="2024-05" db="EMBL/GenBank/DDBJ databases">
        <authorList>
            <person name="Wallberg A."/>
        </authorList>
    </citation>
    <scope>NUCLEOTIDE SEQUENCE [LARGE SCALE GENOMIC DNA]</scope>
</reference>
<evidence type="ECO:0000313" key="4">
    <source>
        <dbReference type="Proteomes" id="UP001497623"/>
    </source>
</evidence>
<sequence>MESRNSGRYGSLHKDSGIASASSRIRTDSTSSRVRTDSVSSSFSHRVRTWSVSRYQDLSSWVTSYSSRPHTGSSSTINTQDFESAVASSYATFVSADDGRHWASYQNVSKCDIEVELDNFIISDGEMWWPFTFIFSGWLIFLAVIYFSTIYVIAFVIIVIFIIVCFWLFYCIVYYKRKAKNYVNNESAHLIII</sequence>
<evidence type="ECO:0000256" key="1">
    <source>
        <dbReference type="SAM" id="MobiDB-lite"/>
    </source>
</evidence>
<proteinExistence type="predicted"/>
<evidence type="ECO:0000256" key="2">
    <source>
        <dbReference type="SAM" id="Phobius"/>
    </source>
</evidence>
<dbReference type="AlphaFoldDB" id="A0AAV2SLF7"/>
<organism evidence="3 4">
    <name type="scientific">Meganyctiphanes norvegica</name>
    <name type="common">Northern krill</name>
    <name type="synonym">Thysanopoda norvegica</name>
    <dbReference type="NCBI Taxonomy" id="48144"/>
    <lineage>
        <taxon>Eukaryota</taxon>
        <taxon>Metazoa</taxon>
        <taxon>Ecdysozoa</taxon>
        <taxon>Arthropoda</taxon>
        <taxon>Crustacea</taxon>
        <taxon>Multicrustacea</taxon>
        <taxon>Malacostraca</taxon>
        <taxon>Eumalacostraca</taxon>
        <taxon>Eucarida</taxon>
        <taxon>Euphausiacea</taxon>
        <taxon>Euphausiidae</taxon>
        <taxon>Meganyctiphanes</taxon>
    </lineage>
</organism>
<feature type="transmembrane region" description="Helical" evidence="2">
    <location>
        <begin position="127"/>
        <end position="147"/>
    </location>
</feature>
<feature type="region of interest" description="Disordered" evidence="1">
    <location>
        <begin position="1"/>
        <end position="31"/>
    </location>
</feature>
<keyword evidence="4" id="KW-1185">Reference proteome</keyword>
<accession>A0AAV2SLF7</accession>
<feature type="compositionally biased region" description="Low complexity" evidence="1">
    <location>
        <begin position="20"/>
        <end position="31"/>
    </location>
</feature>
<feature type="transmembrane region" description="Helical" evidence="2">
    <location>
        <begin position="153"/>
        <end position="175"/>
    </location>
</feature>
<name>A0AAV2SLF7_MEGNR</name>
<dbReference type="EMBL" id="CAXKWB010077368">
    <property type="protein sequence ID" value="CAL4201581.1"/>
    <property type="molecule type" value="Genomic_DNA"/>
</dbReference>
<keyword evidence="2" id="KW-0472">Membrane</keyword>
<keyword evidence="2" id="KW-0812">Transmembrane</keyword>
<dbReference type="Proteomes" id="UP001497623">
    <property type="component" value="Unassembled WGS sequence"/>
</dbReference>
<comment type="caution">
    <text evidence="3">The sequence shown here is derived from an EMBL/GenBank/DDBJ whole genome shotgun (WGS) entry which is preliminary data.</text>
</comment>
<evidence type="ECO:0000313" key="3">
    <source>
        <dbReference type="EMBL" id="CAL4201581.1"/>
    </source>
</evidence>